<protein>
    <submittedName>
        <fullName evidence="1">Uncharacterized protein</fullName>
    </submittedName>
</protein>
<gene>
    <name evidence="1" type="ORF">K788_00000670</name>
</gene>
<dbReference type="KEGG" id="bcai:K788_00000670"/>
<dbReference type="Proteomes" id="UP000019146">
    <property type="component" value="Chromosome 2"/>
</dbReference>
<reference evidence="1 2" key="1">
    <citation type="journal article" date="2014" name="Genome Announc.">
        <title>Draft Genome Sequence of the Haloacid-Degrading Burkholderia caribensis Strain MBA4.</title>
        <authorList>
            <person name="Pan Y."/>
            <person name="Kong K.F."/>
            <person name="Tsang J.S."/>
        </authorList>
    </citation>
    <scope>NUCLEOTIDE SEQUENCE [LARGE SCALE GENOMIC DNA]</scope>
    <source>
        <strain evidence="1 2">MBA4</strain>
    </source>
</reference>
<proteinExistence type="predicted"/>
<accession>A0A0P0RJJ0</accession>
<sequence>MRKGKKDLALSYLSKKGGKLRRRRSRHILKQRYLHLYLGKRTLHTPVETNFLISQESYLEEMRHGLFAQTKGRRVVKTRWVHLPLFQKTKLEERYSLLRTKFLQLEFA</sequence>
<evidence type="ECO:0000313" key="2">
    <source>
        <dbReference type="Proteomes" id="UP000019146"/>
    </source>
</evidence>
<dbReference type="AlphaFoldDB" id="A0A0P0RJJ0"/>
<name>A0A0P0RJJ0_9BURK</name>
<organism evidence="1 2">
    <name type="scientific">Paraburkholderia caribensis MBA4</name>
    <dbReference type="NCBI Taxonomy" id="1323664"/>
    <lineage>
        <taxon>Bacteria</taxon>
        <taxon>Pseudomonadati</taxon>
        <taxon>Pseudomonadota</taxon>
        <taxon>Betaproteobacteria</taxon>
        <taxon>Burkholderiales</taxon>
        <taxon>Burkholderiaceae</taxon>
        <taxon>Paraburkholderia</taxon>
    </lineage>
</organism>
<evidence type="ECO:0000313" key="1">
    <source>
        <dbReference type="EMBL" id="ALL68863.1"/>
    </source>
</evidence>
<dbReference type="EMBL" id="CP012747">
    <property type="protein sequence ID" value="ALL68863.1"/>
    <property type="molecule type" value="Genomic_DNA"/>
</dbReference>